<evidence type="ECO:0000313" key="1">
    <source>
        <dbReference type="EMBL" id="KGA35253.1"/>
    </source>
</evidence>
<protein>
    <submittedName>
        <fullName evidence="1">Uncharacterized protein</fullName>
    </submittedName>
</protein>
<dbReference type="Proteomes" id="UP000029435">
    <property type="component" value="Unassembled WGS sequence"/>
</dbReference>
<proteinExistence type="predicted"/>
<evidence type="ECO:0000313" key="2">
    <source>
        <dbReference type="Proteomes" id="UP000029435"/>
    </source>
</evidence>
<organism evidence="1 2">
    <name type="scientific">Pectobacterium brasiliense</name>
    <dbReference type="NCBI Taxonomy" id="180957"/>
    <lineage>
        <taxon>Bacteria</taxon>
        <taxon>Pseudomonadati</taxon>
        <taxon>Pseudomonadota</taxon>
        <taxon>Gammaproteobacteria</taxon>
        <taxon>Enterobacterales</taxon>
        <taxon>Pectobacteriaceae</taxon>
        <taxon>Pectobacterium</taxon>
    </lineage>
</organism>
<dbReference type="RefSeq" id="WP_010279420.1">
    <property type="nucleotide sequence ID" value="NZ_CP047495.1"/>
</dbReference>
<accession>A0A0M2F2N6</accession>
<comment type="caution">
    <text evidence="1">The sequence shown here is derived from an EMBL/GenBank/DDBJ whole genome shotgun (WGS) entry which is preliminary data.</text>
</comment>
<gene>
    <name evidence="1" type="ORF">KU74_01915</name>
</gene>
<reference evidence="1 2" key="1">
    <citation type="submission" date="2014-08" db="EMBL/GenBank/DDBJ databases">
        <title>Genome sequences of NCPPB Pectobacterium isolates.</title>
        <authorList>
            <person name="Glover R.H."/>
            <person name="Sapp M."/>
            <person name="Elphinstone J."/>
        </authorList>
    </citation>
    <scope>NUCLEOTIDE SEQUENCE [LARGE SCALE GENOMIC DNA]</scope>
    <source>
        <strain evidence="1 2">LMG 21372</strain>
    </source>
</reference>
<sequence length="136" mass="16209">MWQFNDLQMESHLMSDEDFSRWFVDEVMEETLPEHKEGHTPETLYTMTRNGREIAKKLDIHKPTNQAKFLYFMWGVGSNFFEFDGFKQILADTTRKEDERLDALFTEVSEDQGVDALMNSHPNYWFPSLKTFIRLD</sequence>
<dbReference type="OrthoDB" id="6428868at2"/>
<dbReference type="GeneID" id="57244978"/>
<name>A0A0M2F2N6_9GAMM</name>
<dbReference type="EMBL" id="JQOD01000001">
    <property type="protein sequence ID" value="KGA35253.1"/>
    <property type="molecule type" value="Genomic_DNA"/>
</dbReference>
<dbReference type="AlphaFoldDB" id="A0A0M2F2N6"/>